<dbReference type="Pfam" id="PF07727">
    <property type="entry name" value="RVT_2"/>
    <property type="match status" value="1"/>
</dbReference>
<dbReference type="Proteomes" id="UP000004994">
    <property type="component" value="Chromosome 9"/>
</dbReference>
<dbReference type="PANTHER" id="PTHR11439">
    <property type="entry name" value="GAG-POL-RELATED RETROTRANSPOSON"/>
    <property type="match status" value="1"/>
</dbReference>
<accession>A0A3Q7I5N0</accession>
<protein>
    <recommendedName>
        <fullName evidence="2">Reverse transcriptase Ty1/copia-type domain-containing protein</fullName>
    </recommendedName>
</protein>
<reference evidence="3" key="2">
    <citation type="submission" date="2019-01" db="UniProtKB">
        <authorList>
            <consortium name="EnsemblPlants"/>
        </authorList>
    </citation>
    <scope>IDENTIFICATION</scope>
    <source>
        <strain evidence="3">cv. Heinz 1706</strain>
    </source>
</reference>
<feature type="compositionally biased region" description="Gly residues" evidence="1">
    <location>
        <begin position="24"/>
        <end position="34"/>
    </location>
</feature>
<feature type="region of interest" description="Disordered" evidence="1">
    <location>
        <begin position="1"/>
        <end position="43"/>
    </location>
</feature>
<evidence type="ECO:0000259" key="2">
    <source>
        <dbReference type="Pfam" id="PF07727"/>
    </source>
</evidence>
<dbReference type="SUPFAM" id="SSF56672">
    <property type="entry name" value="DNA/RNA polymerases"/>
    <property type="match status" value="1"/>
</dbReference>
<keyword evidence="4" id="KW-1185">Reference proteome</keyword>
<proteinExistence type="predicted"/>
<dbReference type="PANTHER" id="PTHR11439:SF444">
    <property type="entry name" value="HELICASE ATP-BINDING DOMAIN-CONTAINING PROTEIN"/>
    <property type="match status" value="1"/>
</dbReference>
<dbReference type="InterPro" id="IPR043502">
    <property type="entry name" value="DNA/RNA_pol_sf"/>
</dbReference>
<dbReference type="InterPro" id="IPR013103">
    <property type="entry name" value="RVT_2"/>
</dbReference>
<dbReference type="STRING" id="4081.A0A3Q7I5N0"/>
<reference evidence="3" key="1">
    <citation type="journal article" date="2012" name="Nature">
        <title>The tomato genome sequence provides insights into fleshy fruit evolution.</title>
        <authorList>
            <consortium name="Tomato Genome Consortium"/>
        </authorList>
    </citation>
    <scope>NUCLEOTIDE SEQUENCE [LARGE SCALE GENOMIC DNA]</scope>
    <source>
        <strain evidence="3">cv. Heinz 1706</strain>
    </source>
</reference>
<dbReference type="Gramene" id="Solyc09g074775.1.1">
    <property type="protein sequence ID" value="Solyc09g074775.1.1"/>
    <property type="gene ID" value="Solyc09g074775.1"/>
</dbReference>
<dbReference type="AlphaFoldDB" id="A0A3Q7I5N0"/>
<evidence type="ECO:0000313" key="3">
    <source>
        <dbReference type="EnsemblPlants" id="Solyc09g074775.1.1"/>
    </source>
</evidence>
<organism evidence="3">
    <name type="scientific">Solanum lycopersicum</name>
    <name type="common">Tomato</name>
    <name type="synonym">Lycopersicon esculentum</name>
    <dbReference type="NCBI Taxonomy" id="4081"/>
    <lineage>
        <taxon>Eukaryota</taxon>
        <taxon>Viridiplantae</taxon>
        <taxon>Streptophyta</taxon>
        <taxon>Embryophyta</taxon>
        <taxon>Tracheophyta</taxon>
        <taxon>Spermatophyta</taxon>
        <taxon>Magnoliopsida</taxon>
        <taxon>eudicotyledons</taxon>
        <taxon>Gunneridae</taxon>
        <taxon>Pentapetalae</taxon>
        <taxon>asterids</taxon>
        <taxon>lamiids</taxon>
        <taxon>Solanales</taxon>
        <taxon>Solanaceae</taxon>
        <taxon>Solanoideae</taxon>
        <taxon>Solaneae</taxon>
        <taxon>Solanum</taxon>
        <taxon>Solanum subgen. Lycopersicon</taxon>
    </lineage>
</organism>
<evidence type="ECO:0000313" key="4">
    <source>
        <dbReference type="Proteomes" id="UP000004994"/>
    </source>
</evidence>
<name>A0A3Q7I5N0_SOLLC</name>
<dbReference type="InParanoid" id="A0A3Q7I5N0"/>
<feature type="domain" description="Reverse transcriptase Ty1/copia-type" evidence="2">
    <location>
        <begin position="182"/>
        <end position="275"/>
    </location>
</feature>
<dbReference type="EnsemblPlants" id="Solyc09g074775.1.1">
    <property type="protein sequence ID" value="Solyc09g074775.1.1"/>
    <property type="gene ID" value="Solyc09g074775.1"/>
</dbReference>
<evidence type="ECO:0000256" key="1">
    <source>
        <dbReference type="SAM" id="MobiDB-lite"/>
    </source>
</evidence>
<sequence>MESFALPSQKGGNGPIMSANFGHQSGGGGGGARGGQYDNQYNPQKPQRSVVLCKVCGFRGHIKEQCFKVKGYPIGWRSKRKTGGSNSYANNAEVTQSASHQNTGGSTGDNVPTSLATFFTQDQYKQILNLLTKGSETGGDQSTNGEHAAQAAATGATEYMTSRVETLKNIFTVPLTERIQDYSLFTRRDGEDIIVVLVYFDDLLVTENKKCLIKATKEDLHRQFKMKDLGKLKFFIGIECAGSSKGIHLSQRKYGLELIAECGLGGAKPAGAPLEQNKKLTSVKYDEYISHGKEHEDTILQDPRRYQRLVGRLLYLTMTQLDLSFSVQVLSQYMHSPKESHMETTLRVVRYIKEAPGLGLFMPAGDTDQLLAYCDSNLGSCIETMRSVTGYLLKLGGS</sequence>